<dbReference type="GO" id="GO:0005829">
    <property type="term" value="C:cytosol"/>
    <property type="evidence" value="ECO:0007669"/>
    <property type="project" value="TreeGrafter"/>
</dbReference>
<dbReference type="SUPFAM" id="SSF54211">
    <property type="entry name" value="Ribosomal protein S5 domain 2-like"/>
    <property type="match status" value="1"/>
</dbReference>
<evidence type="ECO:0000256" key="7">
    <source>
        <dbReference type="ARBA" id="ARBA00022842"/>
    </source>
</evidence>
<evidence type="ECO:0000256" key="1">
    <source>
        <dbReference type="ARBA" id="ARBA00022490"/>
    </source>
</evidence>
<proteinExistence type="predicted"/>
<name>A0A0R1ZAW7_9LACO</name>
<comment type="pathway">
    <text evidence="9">Isoprenoid biosynthesis; isopentenyl diphosphate biosynthesis via mevalonate pathway; isopentenyl diphosphate from (R)-mevalonate: step 1/3.</text>
</comment>
<dbReference type="Gene3D" id="3.30.70.890">
    <property type="entry name" value="GHMP kinase, C-terminal domain"/>
    <property type="match status" value="1"/>
</dbReference>
<dbReference type="SUPFAM" id="SSF55060">
    <property type="entry name" value="GHMP Kinase, C-terminal domain"/>
    <property type="match status" value="1"/>
</dbReference>
<dbReference type="GO" id="GO:0019287">
    <property type="term" value="P:isopentenyl diphosphate biosynthetic process, mevalonate pathway"/>
    <property type="evidence" value="ECO:0007669"/>
    <property type="project" value="UniProtKB-UniPathway"/>
</dbReference>
<gene>
    <name evidence="12" type="ORF">FC64_GL001088</name>
</gene>
<dbReference type="InterPro" id="IPR020568">
    <property type="entry name" value="Ribosomal_Su5_D2-typ_SF"/>
</dbReference>
<dbReference type="UniPathway" id="UPA00057">
    <property type="reaction ID" value="UER00098"/>
</dbReference>
<keyword evidence="5 12" id="KW-0418">Kinase</keyword>
<evidence type="ECO:0000259" key="11">
    <source>
        <dbReference type="Pfam" id="PF08544"/>
    </source>
</evidence>
<organism evidence="12 13">
    <name type="scientific">Ligilactobacillus araffinosus DSM 20653</name>
    <dbReference type="NCBI Taxonomy" id="1423820"/>
    <lineage>
        <taxon>Bacteria</taxon>
        <taxon>Bacillati</taxon>
        <taxon>Bacillota</taxon>
        <taxon>Bacilli</taxon>
        <taxon>Lactobacillales</taxon>
        <taxon>Lactobacillaceae</taxon>
        <taxon>Ligilactobacillus</taxon>
    </lineage>
</organism>
<keyword evidence="13" id="KW-1185">Reference proteome</keyword>
<evidence type="ECO:0000256" key="4">
    <source>
        <dbReference type="ARBA" id="ARBA00022741"/>
    </source>
</evidence>
<dbReference type="PRINTS" id="PR00959">
    <property type="entry name" value="MEVGALKINASE"/>
</dbReference>
<evidence type="ECO:0000259" key="10">
    <source>
        <dbReference type="Pfam" id="PF00288"/>
    </source>
</evidence>
<sequence length="314" mass="33574">MVNSNQAHGKSNAKIILIGEHAVVYGQPAIALPLTTVNVKVTVEDAETESTINSSYFTGKLVDFPVSGIKHLINYLIDKNEIENPLSITIKSDLPAERGMGSSAAVAVALIRAFYTYLGKPLTKTRLLNLANISEKDTHKNPSGLDAATCASEQPIWMVRNQELKTFPIKTHGYLVIADSGIKGKTSQAIAVVKEHLMHNPDETQKLISDLGQLAFNAKDALASDDIEKLGEIFNAAQEILRQLGVSCAQLDDLIALSLENGSLGSKLTGGGKGGCFICLTKSIGDASGLSQALLDAGATQTWIEPLLKEDIHE</sequence>
<dbReference type="InterPro" id="IPR006204">
    <property type="entry name" value="GHMP_kinase_N_dom"/>
</dbReference>
<keyword evidence="7" id="KW-0460">Magnesium</keyword>
<dbReference type="PANTHER" id="PTHR43290">
    <property type="entry name" value="MEVALONATE KINASE"/>
    <property type="match status" value="1"/>
</dbReference>
<dbReference type="EMBL" id="AYYZ01000029">
    <property type="protein sequence ID" value="KRM51895.1"/>
    <property type="molecule type" value="Genomic_DNA"/>
</dbReference>
<dbReference type="Gene3D" id="3.30.230.10">
    <property type="match status" value="1"/>
</dbReference>
<evidence type="ECO:0000256" key="9">
    <source>
        <dbReference type="ARBA" id="ARBA00029438"/>
    </source>
</evidence>
<evidence type="ECO:0000256" key="5">
    <source>
        <dbReference type="ARBA" id="ARBA00022777"/>
    </source>
</evidence>
<dbReference type="Pfam" id="PF08544">
    <property type="entry name" value="GHMP_kinases_C"/>
    <property type="match status" value="1"/>
</dbReference>
<evidence type="ECO:0000256" key="6">
    <source>
        <dbReference type="ARBA" id="ARBA00022840"/>
    </source>
</evidence>
<dbReference type="InterPro" id="IPR036554">
    <property type="entry name" value="GHMP_kinase_C_sf"/>
</dbReference>
<feature type="domain" description="GHMP kinase N-terminal" evidence="10">
    <location>
        <begin position="70"/>
        <end position="151"/>
    </location>
</feature>
<dbReference type="InterPro" id="IPR006205">
    <property type="entry name" value="Mev_gal_kin"/>
</dbReference>
<dbReference type="PANTHER" id="PTHR43290:SF2">
    <property type="entry name" value="MEVALONATE KINASE"/>
    <property type="match status" value="1"/>
</dbReference>
<dbReference type="RefSeq" id="WP_057906932.1">
    <property type="nucleotide sequence ID" value="NZ_AYYZ01000029.1"/>
</dbReference>
<dbReference type="GO" id="GO:0005524">
    <property type="term" value="F:ATP binding"/>
    <property type="evidence" value="ECO:0007669"/>
    <property type="project" value="UniProtKB-KW"/>
</dbReference>
<dbReference type="GO" id="GO:0004496">
    <property type="term" value="F:mevalonate kinase activity"/>
    <property type="evidence" value="ECO:0007669"/>
    <property type="project" value="InterPro"/>
</dbReference>
<dbReference type="InterPro" id="IPR014721">
    <property type="entry name" value="Ribsml_uS5_D2-typ_fold_subgr"/>
</dbReference>
<dbReference type="Pfam" id="PF00288">
    <property type="entry name" value="GHMP_kinases_N"/>
    <property type="match status" value="1"/>
</dbReference>
<keyword evidence="3" id="KW-0808">Transferase</keyword>
<reference evidence="12 13" key="1">
    <citation type="journal article" date="2015" name="Genome Announc.">
        <title>Expanding the biotechnology potential of lactobacilli through comparative genomics of 213 strains and associated genera.</title>
        <authorList>
            <person name="Sun Z."/>
            <person name="Harris H.M."/>
            <person name="McCann A."/>
            <person name="Guo C."/>
            <person name="Argimon S."/>
            <person name="Zhang W."/>
            <person name="Yang X."/>
            <person name="Jeffery I.B."/>
            <person name="Cooney J.C."/>
            <person name="Kagawa T.F."/>
            <person name="Liu W."/>
            <person name="Song Y."/>
            <person name="Salvetti E."/>
            <person name="Wrobel A."/>
            <person name="Rasinkangas P."/>
            <person name="Parkhill J."/>
            <person name="Rea M.C."/>
            <person name="O'Sullivan O."/>
            <person name="Ritari J."/>
            <person name="Douillard F.P."/>
            <person name="Paul Ross R."/>
            <person name="Yang R."/>
            <person name="Briner A.E."/>
            <person name="Felis G.E."/>
            <person name="de Vos W.M."/>
            <person name="Barrangou R."/>
            <person name="Klaenhammer T.R."/>
            <person name="Caufield P.W."/>
            <person name="Cui Y."/>
            <person name="Zhang H."/>
            <person name="O'Toole P.W."/>
        </authorList>
    </citation>
    <scope>NUCLEOTIDE SEQUENCE [LARGE SCALE GENOMIC DNA]</scope>
    <source>
        <strain evidence="12 13">DSM 20653</strain>
    </source>
</reference>
<dbReference type="NCBIfam" id="TIGR00549">
    <property type="entry name" value="mevalon_kin"/>
    <property type="match status" value="1"/>
</dbReference>
<keyword evidence="6" id="KW-0067">ATP-binding</keyword>
<evidence type="ECO:0000256" key="3">
    <source>
        <dbReference type="ARBA" id="ARBA00022679"/>
    </source>
</evidence>
<evidence type="ECO:0000313" key="12">
    <source>
        <dbReference type="EMBL" id="KRM51895.1"/>
    </source>
</evidence>
<evidence type="ECO:0000256" key="8">
    <source>
        <dbReference type="ARBA" id="ARBA00023098"/>
    </source>
</evidence>
<keyword evidence="2" id="KW-0444">Lipid biosynthesis</keyword>
<comment type="caution">
    <text evidence="12">The sequence shown here is derived from an EMBL/GenBank/DDBJ whole genome shotgun (WGS) entry which is preliminary data.</text>
</comment>
<dbReference type="STRING" id="1423820.FC64_GL001088"/>
<dbReference type="PATRIC" id="fig|1423820.4.peg.1113"/>
<keyword evidence="4" id="KW-0547">Nucleotide-binding</keyword>
<dbReference type="Proteomes" id="UP000051291">
    <property type="component" value="Unassembled WGS sequence"/>
</dbReference>
<feature type="domain" description="GHMP kinase C-terminal" evidence="11">
    <location>
        <begin position="219"/>
        <end position="294"/>
    </location>
</feature>
<evidence type="ECO:0000313" key="13">
    <source>
        <dbReference type="Proteomes" id="UP000051291"/>
    </source>
</evidence>
<evidence type="ECO:0000256" key="2">
    <source>
        <dbReference type="ARBA" id="ARBA00022516"/>
    </source>
</evidence>
<keyword evidence="1" id="KW-0963">Cytoplasm</keyword>
<dbReference type="AlphaFoldDB" id="A0A0R1ZAW7"/>
<protein>
    <submittedName>
        <fullName evidence="12">Mevalonate kinase</fullName>
    </submittedName>
</protein>
<accession>A0A0R1ZAW7</accession>
<dbReference type="InterPro" id="IPR013750">
    <property type="entry name" value="GHMP_kinase_C_dom"/>
</dbReference>
<keyword evidence="8" id="KW-0443">Lipid metabolism</keyword>